<dbReference type="SUPFAM" id="SSF51430">
    <property type="entry name" value="NAD(P)-linked oxidoreductase"/>
    <property type="match status" value="1"/>
</dbReference>
<dbReference type="InterPro" id="IPR036812">
    <property type="entry name" value="NAD(P)_OxRdtase_dom_sf"/>
</dbReference>
<evidence type="ECO:0000313" key="4">
    <source>
        <dbReference type="Proteomes" id="UP001149165"/>
    </source>
</evidence>
<dbReference type="InterPro" id="IPR023210">
    <property type="entry name" value="NADP_OxRdtase_dom"/>
</dbReference>
<dbReference type="PANTHER" id="PTHR43625:SF78">
    <property type="entry name" value="PYRIDOXAL REDUCTASE-RELATED"/>
    <property type="match status" value="1"/>
</dbReference>
<dbReference type="Pfam" id="PF00248">
    <property type="entry name" value="Aldo_ket_red"/>
    <property type="match status" value="1"/>
</dbReference>
<keyword evidence="1" id="KW-0560">Oxidoreductase</keyword>
<dbReference type="CDD" id="cd19077">
    <property type="entry name" value="AKR_AKR8A1-2"/>
    <property type="match status" value="1"/>
</dbReference>
<dbReference type="Proteomes" id="UP001149165">
    <property type="component" value="Unassembled WGS sequence"/>
</dbReference>
<accession>A0A9W9F633</accession>
<proteinExistence type="predicted"/>
<evidence type="ECO:0000256" key="1">
    <source>
        <dbReference type="ARBA" id="ARBA00023002"/>
    </source>
</evidence>
<dbReference type="InterPro" id="IPR050791">
    <property type="entry name" value="Aldo-Keto_reductase"/>
</dbReference>
<evidence type="ECO:0000313" key="3">
    <source>
        <dbReference type="EMBL" id="KAJ5094295.1"/>
    </source>
</evidence>
<dbReference type="GO" id="GO:0016491">
    <property type="term" value="F:oxidoreductase activity"/>
    <property type="evidence" value="ECO:0007669"/>
    <property type="project" value="UniProtKB-KW"/>
</dbReference>
<organism evidence="3 4">
    <name type="scientific">Penicillium angulare</name>
    <dbReference type="NCBI Taxonomy" id="116970"/>
    <lineage>
        <taxon>Eukaryota</taxon>
        <taxon>Fungi</taxon>
        <taxon>Dikarya</taxon>
        <taxon>Ascomycota</taxon>
        <taxon>Pezizomycotina</taxon>
        <taxon>Eurotiomycetes</taxon>
        <taxon>Eurotiomycetidae</taxon>
        <taxon>Eurotiales</taxon>
        <taxon>Aspergillaceae</taxon>
        <taxon>Penicillium</taxon>
    </lineage>
</organism>
<feature type="domain" description="NADP-dependent oxidoreductase" evidence="2">
    <location>
        <begin position="13"/>
        <end position="311"/>
    </location>
</feature>
<sequence length="331" mass="36498">MPMLAGKPISQNGLGLMRLTWKDDITPDENAFKILKAALETGVNVWNGADFYGTPDQNSLHLMNRYFTAYPEDADKVVLTIKSGIVDMRSFHMDCSPASIRNFVDSVNKILDGKKKIDIFGCGRVDKNVPIEDTVGALADLVREGKIGGIQLSEVSSDTIRRAAKVAKIDMVEAEISLWATDVLENGVAETCAELGITMVAHTPLGAGMLTGQIRSLDDMPANDYHRFFPRFQPENFDTNLKLVDKIKEMAEDKGCTAPQLALSWIKAQSRQPNMPVFVPVAGARSENRVFENAVDIDLSDRDFTTIKSILDSFPVVGHRYPPSAAQLTEY</sequence>
<keyword evidence="4" id="KW-1185">Reference proteome</keyword>
<protein>
    <submittedName>
        <fullName evidence="3">Aldo/keto reductase</fullName>
    </submittedName>
</protein>
<dbReference type="OrthoDB" id="37537at2759"/>
<reference evidence="3" key="1">
    <citation type="submission" date="2022-11" db="EMBL/GenBank/DDBJ databases">
        <authorList>
            <person name="Petersen C."/>
        </authorList>
    </citation>
    <scope>NUCLEOTIDE SEQUENCE</scope>
    <source>
        <strain evidence="3">IBT 30069</strain>
    </source>
</reference>
<dbReference type="Gene3D" id="3.20.20.100">
    <property type="entry name" value="NADP-dependent oxidoreductase domain"/>
    <property type="match status" value="1"/>
</dbReference>
<reference evidence="3" key="2">
    <citation type="journal article" date="2023" name="IMA Fungus">
        <title>Comparative genomic study of the Penicillium genus elucidates a diverse pangenome and 15 lateral gene transfer events.</title>
        <authorList>
            <person name="Petersen C."/>
            <person name="Sorensen T."/>
            <person name="Nielsen M.R."/>
            <person name="Sondergaard T.E."/>
            <person name="Sorensen J.L."/>
            <person name="Fitzpatrick D.A."/>
            <person name="Frisvad J.C."/>
            <person name="Nielsen K.L."/>
        </authorList>
    </citation>
    <scope>NUCLEOTIDE SEQUENCE</scope>
    <source>
        <strain evidence="3">IBT 30069</strain>
    </source>
</reference>
<evidence type="ECO:0000259" key="2">
    <source>
        <dbReference type="Pfam" id="PF00248"/>
    </source>
</evidence>
<dbReference type="EMBL" id="JAPQKH010000006">
    <property type="protein sequence ID" value="KAJ5094295.1"/>
    <property type="molecule type" value="Genomic_DNA"/>
</dbReference>
<dbReference type="GO" id="GO:0005737">
    <property type="term" value="C:cytoplasm"/>
    <property type="evidence" value="ECO:0007669"/>
    <property type="project" value="TreeGrafter"/>
</dbReference>
<comment type="caution">
    <text evidence="3">The sequence shown here is derived from an EMBL/GenBank/DDBJ whole genome shotgun (WGS) entry which is preliminary data.</text>
</comment>
<gene>
    <name evidence="3" type="ORF">N7456_010156</name>
</gene>
<name>A0A9W9F633_9EURO</name>
<dbReference type="AlphaFoldDB" id="A0A9W9F633"/>
<dbReference type="PANTHER" id="PTHR43625">
    <property type="entry name" value="AFLATOXIN B1 ALDEHYDE REDUCTASE"/>
    <property type="match status" value="1"/>
</dbReference>